<dbReference type="Gene3D" id="3.40.190.290">
    <property type="match status" value="1"/>
</dbReference>
<protein>
    <submittedName>
        <fullName evidence="6">LysR family transcriptional regulator</fullName>
    </submittedName>
</protein>
<evidence type="ECO:0000256" key="1">
    <source>
        <dbReference type="ARBA" id="ARBA00009437"/>
    </source>
</evidence>
<dbReference type="SUPFAM" id="SSF53850">
    <property type="entry name" value="Periplasmic binding protein-like II"/>
    <property type="match status" value="1"/>
</dbReference>
<dbReference type="PANTHER" id="PTHR30419:SF2">
    <property type="entry name" value="LYSR FAMILY TRANSCRIPTIONAL REGULATOR"/>
    <property type="match status" value="1"/>
</dbReference>
<dbReference type="EMBL" id="JBFYGN010000032">
    <property type="protein sequence ID" value="MEX8195066.1"/>
    <property type="molecule type" value="Genomic_DNA"/>
</dbReference>
<dbReference type="InterPro" id="IPR036390">
    <property type="entry name" value="WH_DNA-bd_sf"/>
</dbReference>
<organism evidence="6 7">
    <name type="scientific">Comamonas guangdongensis</name>
    <dbReference type="NCBI Taxonomy" id="510515"/>
    <lineage>
        <taxon>Bacteria</taxon>
        <taxon>Pseudomonadati</taxon>
        <taxon>Pseudomonadota</taxon>
        <taxon>Betaproteobacteria</taxon>
        <taxon>Burkholderiales</taxon>
        <taxon>Comamonadaceae</taxon>
        <taxon>Comamonas</taxon>
    </lineage>
</organism>
<evidence type="ECO:0000259" key="5">
    <source>
        <dbReference type="PROSITE" id="PS50931"/>
    </source>
</evidence>
<accession>A0ABV4A1G6</accession>
<evidence type="ECO:0000256" key="3">
    <source>
        <dbReference type="ARBA" id="ARBA00023125"/>
    </source>
</evidence>
<keyword evidence="2" id="KW-0805">Transcription regulation</keyword>
<dbReference type="RefSeq" id="WP_369340243.1">
    <property type="nucleotide sequence ID" value="NZ_JBFYGN010000032.1"/>
</dbReference>
<dbReference type="InterPro" id="IPR036388">
    <property type="entry name" value="WH-like_DNA-bd_sf"/>
</dbReference>
<evidence type="ECO:0000313" key="7">
    <source>
        <dbReference type="Proteomes" id="UP001561046"/>
    </source>
</evidence>
<dbReference type="InterPro" id="IPR050950">
    <property type="entry name" value="HTH-type_LysR_regulators"/>
</dbReference>
<evidence type="ECO:0000313" key="6">
    <source>
        <dbReference type="EMBL" id="MEX8195066.1"/>
    </source>
</evidence>
<comment type="caution">
    <text evidence="6">The sequence shown here is derived from an EMBL/GenBank/DDBJ whole genome shotgun (WGS) entry which is preliminary data.</text>
</comment>
<keyword evidence="3" id="KW-0238">DNA-binding</keyword>
<dbReference type="Pfam" id="PF00126">
    <property type="entry name" value="HTH_1"/>
    <property type="match status" value="1"/>
</dbReference>
<dbReference type="PANTHER" id="PTHR30419">
    <property type="entry name" value="HTH-TYPE TRANSCRIPTIONAL REGULATOR YBHD"/>
    <property type="match status" value="1"/>
</dbReference>
<dbReference type="PROSITE" id="PS50931">
    <property type="entry name" value="HTH_LYSR"/>
    <property type="match status" value="1"/>
</dbReference>
<gene>
    <name evidence="6" type="ORF">AB6724_19710</name>
</gene>
<name>A0ABV4A1G6_9BURK</name>
<evidence type="ECO:0000256" key="2">
    <source>
        <dbReference type="ARBA" id="ARBA00023015"/>
    </source>
</evidence>
<comment type="similarity">
    <text evidence="1">Belongs to the LysR transcriptional regulatory family.</text>
</comment>
<dbReference type="Pfam" id="PF03466">
    <property type="entry name" value="LysR_substrate"/>
    <property type="match status" value="1"/>
</dbReference>
<dbReference type="InterPro" id="IPR005119">
    <property type="entry name" value="LysR_subst-bd"/>
</dbReference>
<dbReference type="SUPFAM" id="SSF46785">
    <property type="entry name" value="Winged helix' DNA-binding domain"/>
    <property type="match status" value="1"/>
</dbReference>
<keyword evidence="4" id="KW-0804">Transcription</keyword>
<proteinExistence type="inferred from homology"/>
<dbReference type="InterPro" id="IPR000847">
    <property type="entry name" value="LysR_HTH_N"/>
</dbReference>
<keyword evidence="7" id="KW-1185">Reference proteome</keyword>
<feature type="domain" description="HTH lysR-type" evidence="5">
    <location>
        <begin position="3"/>
        <end position="60"/>
    </location>
</feature>
<dbReference type="Proteomes" id="UP001561046">
    <property type="component" value="Unassembled WGS sequence"/>
</dbReference>
<reference evidence="6 7" key="1">
    <citation type="journal article" date="2013" name="Int. J. Syst. Evol. Microbiol.">
        <title>Comamonas guangdongensis sp. nov., isolated from subterranean forest sediment, and emended description of the genus Comamonas.</title>
        <authorList>
            <person name="Zhang J."/>
            <person name="Wang Y."/>
            <person name="Zhou S."/>
            <person name="Wu C."/>
            <person name="He J."/>
            <person name="Li F."/>
        </authorList>
    </citation>
    <scope>NUCLEOTIDE SEQUENCE [LARGE SCALE GENOMIC DNA]</scope>
    <source>
        <strain evidence="6 7">CCTCC AB2011133</strain>
    </source>
</reference>
<evidence type="ECO:0000256" key="4">
    <source>
        <dbReference type="ARBA" id="ARBA00023163"/>
    </source>
</evidence>
<dbReference type="Gene3D" id="1.10.10.10">
    <property type="entry name" value="Winged helix-like DNA-binding domain superfamily/Winged helix DNA-binding domain"/>
    <property type="match status" value="1"/>
</dbReference>
<sequence>MRFDLTDLQLFVHVLDSGTLTAAAQRSHLTPASASERVRGMEELLGTALLVRQARGVQPTAAGHTLGQHARQVLRQMQSLRGAMGDFGSGLAAQVRLRGNTSAIREHLPLAISGFLQQHPQLALELQECPSTEVLDGLRQGLCDLGVAAWDADQPPPLADLDCSPWRSDQLVAVLAAEHPLATRSSLALADIVHENWVGLPRDSALQQLLLKQALLLEKAAVASKPHLMSSALRLRVQLPHPEGLCQLVGQNVGLCVLPAAAVRRHAAATGVVAVPLCDAWARRQLWLCTAKGISPSAPAGRLLAHLRRESAGQP</sequence>